<evidence type="ECO:0000256" key="3">
    <source>
        <dbReference type="ARBA" id="ARBA00022679"/>
    </source>
</evidence>
<evidence type="ECO:0000256" key="6">
    <source>
        <dbReference type="ARBA" id="ARBA00022759"/>
    </source>
</evidence>
<dbReference type="GO" id="GO:0004519">
    <property type="term" value="F:endonuclease activity"/>
    <property type="evidence" value="ECO:0007669"/>
    <property type="project" value="UniProtKB-KW"/>
</dbReference>
<keyword evidence="4" id="KW-0540">Nuclease</keyword>
<keyword evidence="5" id="KW-0547">Nucleotide-binding</keyword>
<dbReference type="GO" id="GO:0004527">
    <property type="term" value="F:exonuclease activity"/>
    <property type="evidence" value="ECO:0007669"/>
    <property type="project" value="UniProtKB-KW"/>
</dbReference>
<protein>
    <recommendedName>
        <fullName evidence="2">CRISPR system single-strand-specific deoxyribonuclease Cas10/Csm1 (subtype III-A)</fullName>
    </recommendedName>
    <alternativeName>
        <fullName evidence="11">Cyclic oligoadenylate synthase</fullName>
    </alternativeName>
</protein>
<dbReference type="Pfam" id="PF18211">
    <property type="entry name" value="Csm1_B"/>
    <property type="match status" value="1"/>
</dbReference>
<name>A0A6S6UBK6_9BACT</name>
<comment type="similarity">
    <text evidence="1">Belongs to the CRISPR-associated Cas10/Csm1 family.</text>
</comment>
<dbReference type="InterPro" id="IPR043128">
    <property type="entry name" value="Rev_trsase/Diguanyl_cyclase"/>
</dbReference>
<evidence type="ECO:0000313" key="13">
    <source>
        <dbReference type="EMBL" id="CAA6826700.1"/>
    </source>
</evidence>
<dbReference type="InterPro" id="IPR041062">
    <property type="entry name" value="Csm1_B"/>
</dbReference>
<accession>A0A6S6UBK6</accession>
<dbReference type="AlphaFoldDB" id="A0A6S6UBK6"/>
<dbReference type="InterPro" id="IPR054767">
    <property type="entry name" value="Cas10-Cmr2_palm2"/>
</dbReference>
<keyword evidence="6" id="KW-0255">Endonuclease</keyword>
<dbReference type="GO" id="GO:0016740">
    <property type="term" value="F:transferase activity"/>
    <property type="evidence" value="ECO:0007669"/>
    <property type="project" value="UniProtKB-KW"/>
</dbReference>
<dbReference type="EMBL" id="CACVAU010000089">
    <property type="protein sequence ID" value="CAA6826700.1"/>
    <property type="molecule type" value="Genomic_DNA"/>
</dbReference>
<evidence type="ECO:0000256" key="1">
    <source>
        <dbReference type="ARBA" id="ARBA00005700"/>
    </source>
</evidence>
<dbReference type="PROSITE" id="PS50887">
    <property type="entry name" value="GGDEF"/>
    <property type="match status" value="1"/>
</dbReference>
<organism evidence="13">
    <name type="scientific">uncultured Sulfurovum sp</name>
    <dbReference type="NCBI Taxonomy" id="269237"/>
    <lineage>
        <taxon>Bacteria</taxon>
        <taxon>Pseudomonadati</taxon>
        <taxon>Campylobacterota</taxon>
        <taxon>Epsilonproteobacteria</taxon>
        <taxon>Campylobacterales</taxon>
        <taxon>Sulfurovaceae</taxon>
        <taxon>Sulfurovum</taxon>
        <taxon>environmental samples</taxon>
    </lineage>
</organism>
<dbReference type="GO" id="GO:0051607">
    <property type="term" value="P:defense response to virus"/>
    <property type="evidence" value="ECO:0007669"/>
    <property type="project" value="UniProtKB-KW"/>
</dbReference>
<evidence type="ECO:0000256" key="5">
    <source>
        <dbReference type="ARBA" id="ARBA00022741"/>
    </source>
</evidence>
<sequence>MQIAHIFNELKPKDKKSFIDTQLFEIDYFKSYKFSDYTDNALDNDFSKKYYHALNPIEDKSIISKYDDEKLKRLVSTLADDLLLISGDFWGIQKFIFDGVTTSKASKILRSRSAMVQLITYAVVDRVKKAFEGSEALLFGAGKFMILAKNENIHKIKEIQKELDSYFLKNFFGQNGFILSSSTTTKEKLLDQKNMEEDLLALGADNDDKKLNKFDLLNIEDDTIINNIFNEAQKDDAICEFCSKRVKTHKVDDTKACGVCFNEIELGKQLSKKPYVSIFFSDKLESKDNILIITLGNQNYYAKFEAQVTVKGDSFDIGSEPYFDYPKWSLKSHVPTDSNKEIKDFSTLSEGSSGLMALKADIDKLGDTFRELYKEDFKKFNRLSREVEFFFSDYITSLVAKRENVYTVFAGGDDLFLIGEYKEIVVLAKEIRDEFYSFALEKTTISMGLVMFKPTTPITFVSKMADEAEKRAKAITVDGKDRNGIDIFGVSMKYDEFIEIEESFKRVTEFLEKESDDKTALYYRLIELCDMKENINQDIRNAMWKSKLNYLFRRNVKREDNNSEIFTLLSNLIEKGEKFKPSIFLKIYNNRDKKKEK</sequence>
<dbReference type="PANTHER" id="PTHR36528:SF1">
    <property type="entry name" value="CRISPR SYSTEM SINGLE-STRAND-SPECIFIC DEOXYRIBONUCLEASE CAS10_CSM1 (SUBTYPE III-A)"/>
    <property type="match status" value="1"/>
</dbReference>
<evidence type="ECO:0000256" key="10">
    <source>
        <dbReference type="ARBA" id="ARBA00023118"/>
    </source>
</evidence>
<dbReference type="Gene3D" id="3.30.70.270">
    <property type="match status" value="1"/>
</dbReference>
<keyword evidence="10" id="KW-0051">Antiviral defense</keyword>
<evidence type="ECO:0000256" key="4">
    <source>
        <dbReference type="ARBA" id="ARBA00022722"/>
    </source>
</evidence>
<keyword evidence="9" id="KW-0067">ATP-binding</keyword>
<evidence type="ECO:0000259" key="12">
    <source>
        <dbReference type="PROSITE" id="PS50887"/>
    </source>
</evidence>
<keyword evidence="3" id="KW-0808">Transferase</keyword>
<evidence type="ECO:0000256" key="11">
    <source>
        <dbReference type="ARBA" id="ARBA00032922"/>
    </source>
</evidence>
<dbReference type="InterPro" id="IPR000160">
    <property type="entry name" value="GGDEF_dom"/>
</dbReference>
<feature type="domain" description="GGDEF" evidence="12">
    <location>
        <begin position="353"/>
        <end position="490"/>
    </location>
</feature>
<proteinExistence type="inferred from homology"/>
<evidence type="ECO:0000256" key="8">
    <source>
        <dbReference type="ARBA" id="ARBA00022839"/>
    </source>
</evidence>
<keyword evidence="8" id="KW-0269">Exonuclease</keyword>
<keyword evidence="7" id="KW-0378">Hydrolase</keyword>
<dbReference type="InterPro" id="IPR013408">
    <property type="entry name" value="Cas10/Csm1"/>
</dbReference>
<dbReference type="NCBIfam" id="TIGR02578">
    <property type="entry name" value="cas_TM1811_Csm1"/>
    <property type="match status" value="1"/>
</dbReference>
<evidence type="ECO:0000256" key="9">
    <source>
        <dbReference type="ARBA" id="ARBA00022840"/>
    </source>
</evidence>
<evidence type="ECO:0000256" key="7">
    <source>
        <dbReference type="ARBA" id="ARBA00022801"/>
    </source>
</evidence>
<dbReference type="InterPro" id="IPR052117">
    <property type="entry name" value="Cas10/Csm1_subtype-III-A"/>
</dbReference>
<gene>
    <name evidence="13" type="ORF">HELGO_WM8212</name>
</gene>
<dbReference type="Pfam" id="PF22335">
    <property type="entry name" value="Cas10-Cmr2_palm2"/>
    <property type="match status" value="1"/>
</dbReference>
<dbReference type="PANTHER" id="PTHR36528">
    <property type="entry name" value="CRISPR SYSTEM SINGLE-STRAND-SPECIFIC DEOXYRIBONUCLEASE CAS10/CSM1 (SUBTYPE III-A)"/>
    <property type="match status" value="1"/>
</dbReference>
<reference evidence="13" key="1">
    <citation type="submission" date="2020-01" db="EMBL/GenBank/DDBJ databases">
        <authorList>
            <person name="Meier V. D."/>
            <person name="Meier V D."/>
        </authorList>
    </citation>
    <scope>NUCLEOTIDE SEQUENCE</scope>
    <source>
        <strain evidence="13">HLG_WM_MAG_05</strain>
    </source>
</reference>
<evidence type="ECO:0000256" key="2">
    <source>
        <dbReference type="ARBA" id="ARBA00014333"/>
    </source>
</evidence>
<dbReference type="GO" id="GO:0005524">
    <property type="term" value="F:ATP binding"/>
    <property type="evidence" value="ECO:0007669"/>
    <property type="project" value="UniProtKB-KW"/>
</dbReference>